<accession>A0A0F9M4Y9</accession>
<feature type="transmembrane region" description="Helical" evidence="6">
    <location>
        <begin position="272"/>
        <end position="305"/>
    </location>
</feature>
<dbReference type="InterPro" id="IPR043428">
    <property type="entry name" value="LivM-like"/>
</dbReference>
<keyword evidence="4 6" id="KW-1133">Transmembrane helix</keyword>
<evidence type="ECO:0000256" key="4">
    <source>
        <dbReference type="ARBA" id="ARBA00022989"/>
    </source>
</evidence>
<evidence type="ECO:0000256" key="5">
    <source>
        <dbReference type="ARBA" id="ARBA00023136"/>
    </source>
</evidence>
<protein>
    <recommendedName>
        <fullName evidence="8">Branched-chain amino acid ABC transporter permease</fullName>
    </recommendedName>
</protein>
<keyword evidence="5 6" id="KW-0472">Membrane</keyword>
<feature type="transmembrane region" description="Helical" evidence="6">
    <location>
        <begin position="150"/>
        <end position="174"/>
    </location>
</feature>
<dbReference type="PANTHER" id="PTHR30482:SF20">
    <property type="entry name" value="HIGH-AFFINITY BRANCHED-CHAIN AMINO ACID TRANSPORT SYSTEM PERMEASE PROTEIN LIVM"/>
    <property type="match status" value="1"/>
</dbReference>
<gene>
    <name evidence="7" type="ORF">LCGC14_1198570</name>
</gene>
<dbReference type="GO" id="GO:0015658">
    <property type="term" value="F:branched-chain amino acid transmembrane transporter activity"/>
    <property type="evidence" value="ECO:0007669"/>
    <property type="project" value="InterPro"/>
</dbReference>
<comment type="subcellular location">
    <subcellularLocation>
        <location evidence="1">Cell membrane</location>
        <topology evidence="1">Multi-pass membrane protein</topology>
    </subcellularLocation>
</comment>
<evidence type="ECO:0008006" key="8">
    <source>
        <dbReference type="Google" id="ProtNLM"/>
    </source>
</evidence>
<feature type="transmembrane region" description="Helical" evidence="6">
    <location>
        <begin position="34"/>
        <end position="57"/>
    </location>
</feature>
<dbReference type="InterPro" id="IPR001851">
    <property type="entry name" value="ABC_transp_permease"/>
</dbReference>
<evidence type="ECO:0000256" key="3">
    <source>
        <dbReference type="ARBA" id="ARBA00022692"/>
    </source>
</evidence>
<dbReference type="EMBL" id="LAZR01006142">
    <property type="protein sequence ID" value="KKM94416.1"/>
    <property type="molecule type" value="Genomic_DNA"/>
</dbReference>
<dbReference type="PANTHER" id="PTHR30482">
    <property type="entry name" value="HIGH-AFFINITY BRANCHED-CHAIN AMINO ACID TRANSPORT SYSTEM PERMEASE"/>
    <property type="match status" value="1"/>
</dbReference>
<evidence type="ECO:0000256" key="1">
    <source>
        <dbReference type="ARBA" id="ARBA00004651"/>
    </source>
</evidence>
<feature type="transmembrane region" description="Helical" evidence="6">
    <location>
        <begin position="119"/>
        <end position="143"/>
    </location>
</feature>
<feature type="transmembrane region" description="Helical" evidence="6">
    <location>
        <begin position="194"/>
        <end position="212"/>
    </location>
</feature>
<evidence type="ECO:0000313" key="7">
    <source>
        <dbReference type="EMBL" id="KKM94416.1"/>
    </source>
</evidence>
<dbReference type="Pfam" id="PF02653">
    <property type="entry name" value="BPD_transp_2"/>
    <property type="match status" value="1"/>
</dbReference>
<comment type="caution">
    <text evidence="7">The sequence shown here is derived from an EMBL/GenBank/DDBJ whole genome shotgun (WGS) entry which is preliminary data.</text>
</comment>
<organism evidence="7">
    <name type="scientific">marine sediment metagenome</name>
    <dbReference type="NCBI Taxonomy" id="412755"/>
    <lineage>
        <taxon>unclassified sequences</taxon>
        <taxon>metagenomes</taxon>
        <taxon>ecological metagenomes</taxon>
    </lineage>
</organism>
<dbReference type="AlphaFoldDB" id="A0A0F9M4Y9"/>
<feature type="transmembrane region" description="Helical" evidence="6">
    <location>
        <begin position="63"/>
        <end position="82"/>
    </location>
</feature>
<evidence type="ECO:0000256" key="2">
    <source>
        <dbReference type="ARBA" id="ARBA00022475"/>
    </source>
</evidence>
<feature type="transmembrane region" description="Helical" evidence="6">
    <location>
        <begin position="94"/>
        <end position="113"/>
    </location>
</feature>
<dbReference type="GO" id="GO:0005886">
    <property type="term" value="C:plasma membrane"/>
    <property type="evidence" value="ECO:0007669"/>
    <property type="project" value="UniProtKB-SubCell"/>
</dbReference>
<reference evidence="7" key="1">
    <citation type="journal article" date="2015" name="Nature">
        <title>Complex archaea that bridge the gap between prokaryotes and eukaryotes.</title>
        <authorList>
            <person name="Spang A."/>
            <person name="Saw J.H."/>
            <person name="Jorgensen S.L."/>
            <person name="Zaremba-Niedzwiedzka K."/>
            <person name="Martijn J."/>
            <person name="Lind A.E."/>
            <person name="van Eijk R."/>
            <person name="Schleper C."/>
            <person name="Guy L."/>
            <person name="Ettema T.J."/>
        </authorList>
    </citation>
    <scope>NUCLEOTIDE SEQUENCE</scope>
</reference>
<evidence type="ECO:0000256" key="6">
    <source>
        <dbReference type="SAM" id="Phobius"/>
    </source>
</evidence>
<proteinExistence type="predicted"/>
<name>A0A0F9M4Y9_9ZZZZ</name>
<dbReference type="CDD" id="cd06581">
    <property type="entry name" value="TM_PBP1_LivM_like"/>
    <property type="match status" value="1"/>
</dbReference>
<feature type="transmembrane region" description="Helical" evidence="6">
    <location>
        <begin position="242"/>
        <end position="260"/>
    </location>
</feature>
<keyword evidence="2" id="KW-1003">Cell membrane</keyword>
<sequence length="315" mass="33946">MQSTKIKEISYESKKIKKGKMKEKMNNFPHYLKSWVKTFSGGLTLTCLVILTLVPFLSSEPSFLQIVLPTFTLAMIYSIFAASWDLLTGISGQVSFGHVIFFGIAGYITAYFIEYQSFSIVGAIIIGVGGSALFSLLIGALFLRLKGPYLALGTLVFSIIILKIFLLGSLSFIFFGSEGISGLPKLSGSTTTTYFIVLITMIISLIIIIQISKSKLGTIFKSIRDDETGADASGINTTKYKIIAFLISGVFAGIAGAYYALHNTAVNPTGNYGIVISFFAILMASLGGLATISGAAVGAFFFIFLEYILIELNAS</sequence>
<keyword evidence="3 6" id="KW-0812">Transmembrane</keyword>
<feature type="non-terminal residue" evidence="7">
    <location>
        <position position="315"/>
    </location>
</feature>